<protein>
    <submittedName>
        <fullName evidence="5">Proprotein convertase P</fullName>
    </submittedName>
</protein>
<dbReference type="PANTHER" id="PTHR46580">
    <property type="entry name" value="SENSOR KINASE-RELATED"/>
    <property type="match status" value="1"/>
</dbReference>
<dbReference type="HOGENOM" id="CLU_242556_0_0_0"/>
<dbReference type="OrthoDB" id="134663at2"/>
<dbReference type="SUPFAM" id="SSF69318">
    <property type="entry name" value="Integrin alpha N-terminal domain"/>
    <property type="match status" value="3"/>
</dbReference>
<sequence>MKMLYLRRTIIPVLLLLMPLILTSAPPYASAQFAQTPFSLGWSALYSRTTYAVAWGDVDGDGDLDLAIANTTSPVELYLNSAGSLENLPIWSLQSARNTRSLAWGDVDGDGDLDLAVGNDTNLSLLFLNTGGQLESIPAWSSAFADATQSLVWGDVDNDGDLDLVVGNYNQPLRIYRNAGSTLETNPSWSSLATDPVRSVALGDVDGDGYLDLAVGAYSQNRLYENLGGTFNTEALWSSPYFLGDMTESVALGDVDNDGNLDLAVGNGGISGGSNRVYANIGGTLSTDPIWSSTEHDGTSSVAWGDVDSDGDLDLAVGNRGLNGEPNRLYENVGGTLGATAAWSSPEIDSTYSVAWGDLDGDGDLDLAAGNAGLSRIYLNQLGTLPRSATQTFASSDDTRSIALGDMDGDGDLDLAVGNNRQRLQVYANTNGVFNPTPIWSSADVLWATSIAWGDVDGDGDLDLAVGQDSKAVLLYRNSGVVLETTPIWASSEITNVRSVAWGDVDGDGDLDLAVGVWNGQNRLYLNNGTQLGTTATWVATLSEATSQIAWGDVDGDGDLDLAAGNAGRSSRLYRNDGGVLTRDPVWSSGWIDNTTSIAWGDVDGDGDLDLAIGNDESQPNRLYRNDGGILTNAPIWTSIEADTTSSIAWGDVDGDGDLDLAVGNRFAQSNRIYLNDHGHLTQSASWTATEQDFTYAITWGDVDNDGDLDLVTGTQMGEPVRVYQNQRNRSDGMGVVPTLVLTRPGTTANAAGYSVATIIQGPTIEVPYVLRHPRSLPVRRVRLEYSLDGGGRWLPAIPAAGSVTQNLASSPSGTPHTFVWDVYASGIMGRHDNVVLRMTALPDLRGVAGARRPGSFLFGGFSTTTNPFRVRGTQVRVVSAAHPNGEPGALVYHIPGDAARDPALFAPAPNQPSYTTDALGYLAGRGQLAAGDALVALVPIPPDQYPAPMQPFSDTLDLYMTNLHYTQEPTGLQLQGQPVTSGGIQTVQVDPERPLALINLVVSLEWDARSDERFMTQLRYNLMRTSELLFDATNGQVALGELHIFFAKENWDNAHIRIYASNRVRPNAVIGGIASQALTTAYTVNGQPNPISYGPGQIHIGATWNRYGDAGTNLAEDWPRVLAHELGHFLFFLDDHYVGRSGAALQAVEYDACPGIMHDPYSSTELHPSADWLGGRDPNCAVTLAHQVTGGSDWATLVTHYPALNAPIGTFGASDSLGPTTMDLPLTDLYEYTPLTPTVTLDSPVFYTQNRATSSRIQLGSRSRAYLFQDDASDPDTLPDNRIVALGRANLDQVVARGARVGDRVCVFEDRQEWVGCVTVSPGEERLPVTQWGTGGRPAWRPDIAVLPLTATTFQVRVGNLEPGLTLKAAFYQIENLPADMTWPDPITLNLAAGVYSGNFTLPGVLNNGLVHIWVEGEQPQREAVVQFFMDGNAGAGIRSTGGAGIRSTGGAGIRSTGGAGIRSTGGAGIRSTGGAGIRSTGGTFIRTGAAAVATSEADVLFEDPALTLGVGQFLLLQQIAAPPDPPAGTSFVGTSYRFAVSTSNPPAIGNDAAVSFSYMGSEVPTGEESGIRVYYYNPENPSAGWRLLDTKLNTYHNLASAKYQGPGIYALMSSLTVEMDPGWNSIAYPAQAARQVSDAMASADGKYHAVYYYNPTTPNNPWQLYSPDVPAWVNHLACMHYNQIYLVSLTSANTETLRFRNSLDPGETTGCPATPAGMAQIDADLQALGAAIPPATYYGTVVMQGVSAGMLVEARIGESICGTGSTQLVRDEVVYRVHVGGATVLAPGCGLPGRNVVFSISGVDVGNAAWTNDMIHQLDFMPDVVIYHNYLPLVMR</sequence>
<dbReference type="Gene3D" id="2.130.10.130">
    <property type="entry name" value="Integrin alpha, N-terminal"/>
    <property type="match status" value="5"/>
</dbReference>
<feature type="chain" id="PRO_5003146986" evidence="4">
    <location>
        <begin position="30"/>
        <end position="1838"/>
    </location>
</feature>
<keyword evidence="3" id="KW-0325">Glycoprotein</keyword>
<proteinExistence type="predicted"/>
<accession>E1IFL3</accession>
<evidence type="ECO:0000313" key="6">
    <source>
        <dbReference type="Proteomes" id="UP000054010"/>
    </source>
</evidence>
<dbReference type="Proteomes" id="UP000054010">
    <property type="component" value="Unassembled WGS sequence"/>
</dbReference>
<dbReference type="PANTHER" id="PTHR46580:SF4">
    <property type="entry name" value="ATP_GTP-BINDING PROTEIN"/>
    <property type="match status" value="1"/>
</dbReference>
<reference evidence="5 6" key="1">
    <citation type="journal article" date="2011" name="J. Bacteriol.">
        <title>Draft genome sequence of the anoxygenic filamentous phototrophic bacterium Oscillochloris trichoides subsp. DG-6.</title>
        <authorList>
            <person name="Kuznetsov B.B."/>
            <person name="Ivanovsky R.N."/>
            <person name="Keppen O.I."/>
            <person name="Sukhacheva M.V."/>
            <person name="Bumazhkin B.K."/>
            <person name="Patutina E.O."/>
            <person name="Beletsky A.V."/>
            <person name="Mardanov A.V."/>
            <person name="Baslerov R.V."/>
            <person name="Panteleeva A.N."/>
            <person name="Kolganova T.V."/>
            <person name="Ravin N.V."/>
            <person name="Skryabin K.G."/>
        </authorList>
    </citation>
    <scope>NUCLEOTIDE SEQUENCE [LARGE SCALE GENOMIC DNA]</scope>
    <source>
        <strain evidence="5 6">DG-6</strain>
    </source>
</reference>
<evidence type="ECO:0000256" key="1">
    <source>
        <dbReference type="ARBA" id="ARBA00022729"/>
    </source>
</evidence>
<dbReference type="STRING" id="765420.OSCT_2114"/>
<evidence type="ECO:0000256" key="4">
    <source>
        <dbReference type="SAM" id="SignalP"/>
    </source>
</evidence>
<evidence type="ECO:0000256" key="2">
    <source>
        <dbReference type="ARBA" id="ARBA00022737"/>
    </source>
</evidence>
<dbReference type="InterPro" id="IPR028994">
    <property type="entry name" value="Integrin_alpha_N"/>
</dbReference>
<comment type="caution">
    <text evidence="5">The sequence shown here is derived from an EMBL/GenBank/DDBJ whole genome shotgun (WGS) entry which is preliminary data.</text>
</comment>
<keyword evidence="2" id="KW-0677">Repeat</keyword>
<feature type="signal peptide" evidence="4">
    <location>
        <begin position="1"/>
        <end position="29"/>
    </location>
</feature>
<dbReference type="Pfam" id="PF13517">
    <property type="entry name" value="FG-GAP_3"/>
    <property type="match status" value="6"/>
</dbReference>
<organism evidence="5 6">
    <name type="scientific">Oscillochloris trichoides DG-6</name>
    <dbReference type="NCBI Taxonomy" id="765420"/>
    <lineage>
        <taxon>Bacteria</taxon>
        <taxon>Bacillati</taxon>
        <taxon>Chloroflexota</taxon>
        <taxon>Chloroflexia</taxon>
        <taxon>Chloroflexales</taxon>
        <taxon>Chloroflexineae</taxon>
        <taxon>Oscillochloridaceae</taxon>
        <taxon>Oscillochloris</taxon>
    </lineage>
</organism>
<dbReference type="eggNOG" id="COG2931">
    <property type="taxonomic scope" value="Bacteria"/>
</dbReference>
<dbReference type="EMBL" id="ADVR01000092">
    <property type="protein sequence ID" value="EFO80029.1"/>
    <property type="molecule type" value="Genomic_DNA"/>
</dbReference>
<name>E1IFL3_9CHLR</name>
<evidence type="ECO:0000256" key="3">
    <source>
        <dbReference type="ARBA" id="ARBA00023180"/>
    </source>
</evidence>
<gene>
    <name evidence="5" type="ORF">OSCT_2114</name>
</gene>
<dbReference type="SUPFAM" id="SSF55486">
    <property type="entry name" value="Metalloproteases ('zincins'), catalytic domain"/>
    <property type="match status" value="1"/>
</dbReference>
<keyword evidence="6" id="KW-1185">Reference proteome</keyword>
<dbReference type="SMART" id="SM00191">
    <property type="entry name" value="Int_alpha"/>
    <property type="match status" value="8"/>
</dbReference>
<dbReference type="InterPro" id="IPR013517">
    <property type="entry name" value="FG-GAP"/>
</dbReference>
<evidence type="ECO:0000313" key="5">
    <source>
        <dbReference type="EMBL" id="EFO80029.1"/>
    </source>
</evidence>
<dbReference type="InterPro" id="IPR013519">
    <property type="entry name" value="Int_alpha_beta-p"/>
</dbReference>
<keyword evidence="1 4" id="KW-0732">Signal</keyword>